<reference evidence="2" key="1">
    <citation type="submission" date="2024-05" db="EMBL/GenBank/DDBJ databases">
        <authorList>
            <person name="Kim S."/>
            <person name="Heo J."/>
            <person name="Choi H."/>
            <person name="Choi Y."/>
            <person name="Kwon S.-W."/>
            <person name="Kim Y."/>
        </authorList>
    </citation>
    <scope>NUCLEOTIDE SEQUENCE</scope>
    <source>
        <strain evidence="2">KACC 23699</strain>
    </source>
</reference>
<proteinExistence type="predicted"/>
<dbReference type="AlphaFoldDB" id="A0AAU7JQF3"/>
<feature type="region of interest" description="Disordered" evidence="1">
    <location>
        <begin position="103"/>
        <end position="145"/>
    </location>
</feature>
<accession>A0AAU7JQF3</accession>
<evidence type="ECO:0000256" key="1">
    <source>
        <dbReference type="SAM" id="MobiDB-lite"/>
    </source>
</evidence>
<evidence type="ECO:0000313" key="2">
    <source>
        <dbReference type="EMBL" id="XBO42334.1"/>
    </source>
</evidence>
<dbReference type="RefSeq" id="WP_406829741.1">
    <property type="nucleotide sequence ID" value="NZ_CP157483.1"/>
</dbReference>
<dbReference type="EMBL" id="CP157483">
    <property type="protein sequence ID" value="XBO42334.1"/>
    <property type="molecule type" value="Genomic_DNA"/>
</dbReference>
<protein>
    <submittedName>
        <fullName evidence="2">Peptidoglycan-binding protein</fullName>
    </submittedName>
</protein>
<feature type="compositionally biased region" description="Low complexity" evidence="1">
    <location>
        <begin position="115"/>
        <end position="136"/>
    </location>
</feature>
<organism evidence="2">
    <name type="scientific">Pedococcus sp. KACC 23699</name>
    <dbReference type="NCBI Taxonomy" id="3149228"/>
    <lineage>
        <taxon>Bacteria</taxon>
        <taxon>Bacillati</taxon>
        <taxon>Actinomycetota</taxon>
        <taxon>Actinomycetes</taxon>
        <taxon>Micrococcales</taxon>
        <taxon>Intrasporangiaceae</taxon>
        <taxon>Pedococcus</taxon>
    </lineage>
</organism>
<sequence>MTDSTMPPLTAEELAAESGTALPDKEVISLLDLNADLNIGLDAAAPIDLAVAANANVAAPIEAAVGANVLSVGSDAQALAAQGAHIDQGITGEAIAHGAQGSTIDQAHSDPAPVAPATQDPTPGAAPDPTAGAATGEVPDAVTSGSPLDGPLLNVDVNLAADLHLAAPIAGAVAANANVAAPIDASVAGNIGSIDSHAAALAQQDAVITQHVDADAHATTDQSSDISQ</sequence>
<gene>
    <name evidence="2" type="ORF">ABEG17_12165</name>
</gene>
<name>A0AAU7JQF3_9MICO</name>